<comment type="subcellular location">
    <subcellularLocation>
        <location evidence="1">Cell membrane</location>
        <topology evidence="1">Multi-pass membrane protein</topology>
    </subcellularLocation>
</comment>
<evidence type="ECO:0000313" key="10">
    <source>
        <dbReference type="Proteomes" id="UP001165395"/>
    </source>
</evidence>
<comment type="caution">
    <text evidence="9">The sequence shown here is derived from an EMBL/GenBank/DDBJ whole genome shotgun (WGS) entry which is preliminary data.</text>
</comment>
<keyword evidence="5 6" id="KW-0472">Membrane</keyword>
<dbReference type="PANTHER" id="PTHR43738:SF2">
    <property type="entry name" value="ABC TRANSPORTER PERMEASE"/>
    <property type="match status" value="1"/>
</dbReference>
<feature type="transmembrane region" description="Helical" evidence="6">
    <location>
        <begin position="293"/>
        <end position="314"/>
    </location>
</feature>
<evidence type="ECO:0000259" key="7">
    <source>
        <dbReference type="Pfam" id="PF02687"/>
    </source>
</evidence>
<dbReference type="RefSeq" id="WP_227181748.1">
    <property type="nucleotide sequence ID" value="NZ_JAJBZT010000010.1"/>
</dbReference>
<dbReference type="InterPro" id="IPR003838">
    <property type="entry name" value="ABC3_permease_C"/>
</dbReference>
<evidence type="ECO:0000256" key="1">
    <source>
        <dbReference type="ARBA" id="ARBA00004651"/>
    </source>
</evidence>
<keyword evidence="2" id="KW-1003">Cell membrane</keyword>
<dbReference type="Proteomes" id="UP001165395">
    <property type="component" value="Unassembled WGS sequence"/>
</dbReference>
<feature type="domain" description="ABC3 transporter permease C-terminal" evidence="7">
    <location>
        <begin position="293"/>
        <end position="411"/>
    </location>
</feature>
<protein>
    <submittedName>
        <fullName evidence="9">ABC transporter permease</fullName>
    </submittedName>
</protein>
<gene>
    <name evidence="9" type="ORF">LIN78_15385</name>
</gene>
<accession>A0ABS8D9Q4</accession>
<keyword evidence="3 6" id="KW-0812">Transmembrane</keyword>
<evidence type="ECO:0000313" key="9">
    <source>
        <dbReference type="EMBL" id="MCB6184930.1"/>
    </source>
</evidence>
<evidence type="ECO:0000256" key="6">
    <source>
        <dbReference type="SAM" id="Phobius"/>
    </source>
</evidence>
<evidence type="ECO:0000256" key="2">
    <source>
        <dbReference type="ARBA" id="ARBA00022475"/>
    </source>
</evidence>
<proteinExistence type="predicted"/>
<dbReference type="EMBL" id="JAJBZT010000010">
    <property type="protein sequence ID" value="MCB6184930.1"/>
    <property type="molecule type" value="Genomic_DNA"/>
</dbReference>
<dbReference type="PANTHER" id="PTHR43738">
    <property type="entry name" value="ABC TRANSPORTER, MEMBRANE PROTEIN"/>
    <property type="match status" value="1"/>
</dbReference>
<evidence type="ECO:0000256" key="3">
    <source>
        <dbReference type="ARBA" id="ARBA00022692"/>
    </source>
</evidence>
<dbReference type="InterPro" id="IPR025857">
    <property type="entry name" value="MacB_PCD"/>
</dbReference>
<feature type="transmembrane region" description="Helical" evidence="6">
    <location>
        <begin position="334"/>
        <end position="360"/>
    </location>
</feature>
<dbReference type="Pfam" id="PF02687">
    <property type="entry name" value="FtsX"/>
    <property type="match status" value="1"/>
</dbReference>
<feature type="transmembrane region" description="Helical" evidence="6">
    <location>
        <begin position="389"/>
        <end position="408"/>
    </location>
</feature>
<keyword evidence="4 6" id="KW-1133">Transmembrane helix</keyword>
<dbReference type="InterPro" id="IPR051125">
    <property type="entry name" value="ABC-4/HrtB_transporter"/>
</dbReference>
<keyword evidence="10" id="KW-1185">Reference proteome</keyword>
<sequence>MHLFKLAWQSALYRRYTLILTLLSVMLSVFLVLGVEKIRESAASSFENSLSGTDLIVGARGSATQLLLYSVFRIGDATQNMAWDSYEKLSHHPAVAWTIPISLGDSHHGYPVLATNNNYIAHYQYGDHQPLHIQQGKWLAGLYDVVIGSSVANELNYRVGQSIVLSHGSGSGVNLIAHQDKPFHVVGVLAPTGTAVDRTLHIGLAAMEAIHLDWQAGVPIKGFHIPANLVGKFDLTPKSITATLVGLNNRIDVFRLQRQIDQYQKDPLQAIIPGVVIDQLWQMLGFVEKSLRLLSGLVFAVSLAGLVTLLLANLNERKKEFAILRAVGAKPYQLLLMILLEMTVLMALGLIGGTGLLLIFTQWLSPWILTNFGLDLSLSTFTLNDLTQLAYLLLATFIAGFIPAIRAYRLSLAGTLTS</sequence>
<feature type="domain" description="MacB-like periplasmic core" evidence="8">
    <location>
        <begin position="19"/>
        <end position="207"/>
    </location>
</feature>
<organism evidence="9 10">
    <name type="scientific">Leeia speluncae</name>
    <dbReference type="NCBI Taxonomy" id="2884804"/>
    <lineage>
        <taxon>Bacteria</taxon>
        <taxon>Pseudomonadati</taxon>
        <taxon>Pseudomonadota</taxon>
        <taxon>Betaproteobacteria</taxon>
        <taxon>Neisseriales</taxon>
        <taxon>Leeiaceae</taxon>
        <taxon>Leeia</taxon>
    </lineage>
</organism>
<evidence type="ECO:0000256" key="5">
    <source>
        <dbReference type="ARBA" id="ARBA00023136"/>
    </source>
</evidence>
<evidence type="ECO:0000259" key="8">
    <source>
        <dbReference type="Pfam" id="PF12704"/>
    </source>
</evidence>
<reference evidence="9" key="1">
    <citation type="submission" date="2021-10" db="EMBL/GenBank/DDBJ databases">
        <title>The complete genome sequence of Leeia sp. TBRC 13508.</title>
        <authorList>
            <person name="Charoenyingcharoen P."/>
            <person name="Yukphan P."/>
        </authorList>
    </citation>
    <scope>NUCLEOTIDE SEQUENCE</scope>
    <source>
        <strain evidence="9">TBRC 13508</strain>
    </source>
</reference>
<evidence type="ECO:0000256" key="4">
    <source>
        <dbReference type="ARBA" id="ARBA00022989"/>
    </source>
</evidence>
<dbReference type="Pfam" id="PF12704">
    <property type="entry name" value="MacB_PCD"/>
    <property type="match status" value="1"/>
</dbReference>
<name>A0ABS8D9Q4_9NEIS</name>